<dbReference type="GO" id="GO:0019243">
    <property type="term" value="P:methylglyoxal catabolic process to D-lactate via S-lactoyl-glutathione"/>
    <property type="evidence" value="ECO:0007669"/>
    <property type="project" value="TreeGrafter"/>
</dbReference>
<dbReference type="GO" id="GO:0005737">
    <property type="term" value="C:cytoplasm"/>
    <property type="evidence" value="ECO:0007669"/>
    <property type="project" value="TreeGrafter"/>
</dbReference>
<dbReference type="SUPFAM" id="SSF52317">
    <property type="entry name" value="Class I glutamine amidotransferase-like"/>
    <property type="match status" value="1"/>
</dbReference>
<dbReference type="Pfam" id="PF01965">
    <property type="entry name" value="DJ-1_PfpI"/>
    <property type="match status" value="1"/>
</dbReference>
<geneLocation type="plasmid" evidence="5 6">
    <name>pFA5</name>
</geneLocation>
<feature type="domain" description="DJ-1/PfpI" evidence="4">
    <location>
        <begin position="76"/>
        <end position="273"/>
    </location>
</feature>
<dbReference type="PANTHER" id="PTHR48094">
    <property type="entry name" value="PROTEIN/NUCLEIC ACID DEGLYCASE DJ-1-RELATED"/>
    <property type="match status" value="1"/>
</dbReference>
<sequence length="276" mass="29892">MAFPKRDHPKNLQMRNLFKYTLAVFLFSALWSCQSGKSTKNSEKETIAAKAKSVLFVLSSNDQMGDTDKKTGVWLEEFATPYYLLKDNNINITIVSPKGGQIPFDPGSLAEGAATEATKRYEQDAELKKLLANTGTLTSVKAGDFDAVFYPGGHGLLWDLTTDKNSIALLEDFFNAGKPVASVCHGPAAFANAKAKNGQPIVSGKKVTGFSNTEEEAIQLTGTVPFLLENKLKENGGQYSRTDDWKSYAQVDGNLITGQNPTSTPAVAEALLKALK</sequence>
<dbReference type="Proteomes" id="UP001348817">
    <property type="component" value="Plasmid pFA5"/>
</dbReference>
<proteinExistence type="inferred from homology"/>
<dbReference type="EMBL" id="AP025319">
    <property type="protein sequence ID" value="BDD12534.1"/>
    <property type="molecule type" value="Genomic_DNA"/>
</dbReference>
<evidence type="ECO:0000256" key="3">
    <source>
        <dbReference type="ARBA" id="ARBA00038493"/>
    </source>
</evidence>
<protein>
    <submittedName>
        <fullName evidence="5">Dimethylallyltransferase</fullName>
    </submittedName>
</protein>
<keyword evidence="2" id="KW-0456">Lyase</keyword>
<dbReference type="PANTHER" id="PTHR48094:SF11">
    <property type="entry name" value="GLUTATHIONE-INDEPENDENT GLYOXALASE HSP31-RELATED"/>
    <property type="match status" value="1"/>
</dbReference>
<dbReference type="GO" id="GO:0019172">
    <property type="term" value="F:glyoxalase III activity"/>
    <property type="evidence" value="ECO:0007669"/>
    <property type="project" value="TreeGrafter"/>
</dbReference>
<evidence type="ECO:0000313" key="5">
    <source>
        <dbReference type="EMBL" id="BDD12534.1"/>
    </source>
</evidence>
<organism evidence="5 6">
    <name type="scientific">Fulvitalea axinellae</name>
    <dbReference type="NCBI Taxonomy" id="1182444"/>
    <lineage>
        <taxon>Bacteria</taxon>
        <taxon>Pseudomonadati</taxon>
        <taxon>Bacteroidota</taxon>
        <taxon>Cytophagia</taxon>
        <taxon>Cytophagales</taxon>
        <taxon>Persicobacteraceae</taxon>
        <taxon>Fulvitalea</taxon>
    </lineage>
</organism>
<dbReference type="InterPro" id="IPR002818">
    <property type="entry name" value="DJ-1/PfpI"/>
</dbReference>
<comment type="similarity">
    <text evidence="3">Belongs to the peptidase C56 family. HSP31-like subfamily.</text>
</comment>
<dbReference type="CDD" id="cd03141">
    <property type="entry name" value="GATase1_Hsp31_like"/>
    <property type="match status" value="1"/>
</dbReference>
<dbReference type="Gene3D" id="3.40.50.880">
    <property type="match status" value="1"/>
</dbReference>
<reference evidence="5 6" key="1">
    <citation type="submission" date="2021-12" db="EMBL/GenBank/DDBJ databases">
        <title>Genome sequencing of bacteria with rrn-lacking chromosome and rrn-plasmid.</title>
        <authorList>
            <person name="Anda M."/>
            <person name="Iwasaki W."/>
        </authorList>
    </citation>
    <scope>NUCLEOTIDE SEQUENCE [LARGE SCALE GENOMIC DNA]</scope>
    <source>
        <strain evidence="5 6">DSM 100852</strain>
        <plasmid evidence="5 6">pFA5</plasmid>
    </source>
</reference>
<dbReference type="InterPro" id="IPR029062">
    <property type="entry name" value="Class_I_gatase-like"/>
</dbReference>
<evidence type="ECO:0000259" key="4">
    <source>
        <dbReference type="Pfam" id="PF01965"/>
    </source>
</evidence>
<keyword evidence="6" id="KW-1185">Reference proteome</keyword>
<evidence type="ECO:0000256" key="1">
    <source>
        <dbReference type="ARBA" id="ARBA00023016"/>
    </source>
</evidence>
<keyword evidence="5" id="KW-0614">Plasmid</keyword>
<evidence type="ECO:0000256" key="2">
    <source>
        <dbReference type="ARBA" id="ARBA00023239"/>
    </source>
</evidence>
<accession>A0AAU9D1K4</accession>
<gene>
    <name evidence="5" type="ORF">FUAX_49660</name>
</gene>
<dbReference type="InterPro" id="IPR050325">
    <property type="entry name" value="Prot/Nucl_acid_deglycase"/>
</dbReference>
<name>A0AAU9D1K4_9BACT</name>
<keyword evidence="1" id="KW-0346">Stress response</keyword>
<dbReference type="AlphaFoldDB" id="A0AAU9D1K4"/>
<dbReference type="KEGG" id="fax:FUAX_49660"/>
<evidence type="ECO:0000313" key="6">
    <source>
        <dbReference type="Proteomes" id="UP001348817"/>
    </source>
</evidence>